<accession>Q2LVP8</accession>
<evidence type="ECO:0000313" key="3">
    <source>
        <dbReference type="Proteomes" id="UP000001933"/>
    </source>
</evidence>
<gene>
    <name evidence="2" type="ORF">SYN_00813</name>
</gene>
<dbReference type="Proteomes" id="UP000001933">
    <property type="component" value="Chromosome"/>
</dbReference>
<evidence type="ECO:0000256" key="1">
    <source>
        <dbReference type="SAM" id="Phobius"/>
    </source>
</evidence>
<name>Q2LVP8_SYNAS</name>
<dbReference type="KEGG" id="sat:SYN_00813"/>
<proteinExistence type="predicted"/>
<protein>
    <submittedName>
        <fullName evidence="2">Hypothetical membrane protein</fullName>
    </submittedName>
</protein>
<dbReference type="eggNOG" id="ENOG5033D4P">
    <property type="taxonomic scope" value="Bacteria"/>
</dbReference>
<dbReference type="AlphaFoldDB" id="Q2LVP8"/>
<dbReference type="EMBL" id="CP000252">
    <property type="protein sequence ID" value="ABC78158.1"/>
    <property type="molecule type" value="Genomic_DNA"/>
</dbReference>
<organism evidence="2 3">
    <name type="scientific">Syntrophus aciditrophicus (strain SB)</name>
    <dbReference type="NCBI Taxonomy" id="56780"/>
    <lineage>
        <taxon>Bacteria</taxon>
        <taxon>Pseudomonadati</taxon>
        <taxon>Thermodesulfobacteriota</taxon>
        <taxon>Syntrophia</taxon>
        <taxon>Syntrophales</taxon>
        <taxon>Syntrophaceae</taxon>
        <taxon>Syntrophus</taxon>
    </lineage>
</organism>
<keyword evidence="3" id="KW-1185">Reference proteome</keyword>
<keyword evidence="1" id="KW-1133">Transmembrane helix</keyword>
<evidence type="ECO:0000313" key="2">
    <source>
        <dbReference type="EMBL" id="ABC78158.1"/>
    </source>
</evidence>
<dbReference type="InParanoid" id="Q2LVP8"/>
<keyword evidence="1" id="KW-0472">Membrane</keyword>
<keyword evidence="1" id="KW-0812">Transmembrane</keyword>
<reference evidence="2 3" key="1">
    <citation type="journal article" date="2007" name="Proc. Natl. Acad. Sci. U.S.A.">
        <title>The genome of Syntrophus aciditrophicus: life at the thermodynamic limit of microbial growth.</title>
        <authorList>
            <person name="McInerney M.J."/>
            <person name="Rohlin L."/>
            <person name="Mouttaki H."/>
            <person name="Kim U."/>
            <person name="Krupp R.S."/>
            <person name="Rios-Hernandez L."/>
            <person name="Sieber J."/>
            <person name="Struchtemeyer C.G."/>
            <person name="Bhattacharyya A."/>
            <person name="Campbell J.W."/>
            <person name="Gunsalus R.P."/>
        </authorList>
    </citation>
    <scope>NUCLEOTIDE SEQUENCE [LARGE SCALE GENOMIC DNA]</scope>
    <source>
        <strain evidence="2 3">SB</strain>
    </source>
</reference>
<feature type="transmembrane region" description="Helical" evidence="1">
    <location>
        <begin position="38"/>
        <end position="62"/>
    </location>
</feature>
<dbReference type="STRING" id="56780.SYN_00813"/>
<sequence>MPRRIPCPLPMRAFHGNWILSRSFRELSKKEVNEMKRFAMIIWSVALVGLFIVLQGCVTLSYRNFGRFSPDRGATEAFERYQVNPGMNYYMSGSDVHPNALLGLDKRYMLESTLWKRVEMTPDRLKELVTGMKARTSMVGQSLHGFVLLDPQGDVLGIWYSILSATTAFHMKEDNRVIIYTPDLNTYDKFEDKEWGLGL</sequence>
<dbReference type="HOGENOM" id="CLU_1371600_0_0_7"/>